<comment type="caution">
    <text evidence="3">The sequence shown here is derived from an EMBL/GenBank/DDBJ whole genome shotgun (WGS) entry which is preliminary data.</text>
</comment>
<dbReference type="Pfam" id="PF02602">
    <property type="entry name" value="HEM4"/>
    <property type="match status" value="1"/>
</dbReference>
<dbReference type="CDD" id="cd06578">
    <property type="entry name" value="HemD"/>
    <property type="match status" value="1"/>
</dbReference>
<protein>
    <recommendedName>
        <fullName evidence="2">Tetrapyrrole biosynthesis uroporphyrinogen III synthase domain-containing protein</fullName>
    </recommendedName>
</protein>
<dbReference type="InterPro" id="IPR036108">
    <property type="entry name" value="4pyrrol_syn_uPrphyn_synt_sf"/>
</dbReference>
<sequence>MSPPSSASNSAPSAQPVPVLLLKTESSPSDAYRDLFSAPDRRPLFEPTFVPVLRHRFEERGVDRLRGLLRQRRIGSAPDCAFGGLVFTSQRAVEAFARVVREEEAAAKDAPEWPHLQHVPIYSVGPATTRALAAVSQQPPLQIFGSHTGNGDALAHFILDHYAERYGEDRAALPPLLFLVGEQRRDVIPRTLMDPSLPDGRRIQVVEEVVYGTGEMESFPDDLAAILAKTRFSPSRWIVVFSPTGCDSMLRGLGVLDASTGKSVPGRRDGKTFVATIGPTTRNHLVEDFGFEPDVCAETPTPEGILRGMVAFQEKRPEKPV</sequence>
<organism evidence="3 4">
    <name type="scientific">Trichoderma cornu-damae</name>
    <dbReference type="NCBI Taxonomy" id="654480"/>
    <lineage>
        <taxon>Eukaryota</taxon>
        <taxon>Fungi</taxon>
        <taxon>Dikarya</taxon>
        <taxon>Ascomycota</taxon>
        <taxon>Pezizomycotina</taxon>
        <taxon>Sordariomycetes</taxon>
        <taxon>Hypocreomycetidae</taxon>
        <taxon>Hypocreales</taxon>
        <taxon>Hypocreaceae</taxon>
        <taxon>Trichoderma</taxon>
    </lineage>
</organism>
<reference evidence="3" key="1">
    <citation type="submission" date="2021-08" db="EMBL/GenBank/DDBJ databases">
        <title>Chromosome-Level Trichoderma cornu-damae using Hi-C Data.</title>
        <authorList>
            <person name="Kim C.S."/>
        </authorList>
    </citation>
    <scope>NUCLEOTIDE SEQUENCE</scope>
    <source>
        <strain evidence="3">KA19-0412C</strain>
    </source>
</reference>
<evidence type="ECO:0000313" key="4">
    <source>
        <dbReference type="Proteomes" id="UP000827724"/>
    </source>
</evidence>
<dbReference type="InterPro" id="IPR003754">
    <property type="entry name" value="4pyrrol_synth_uPrphyn_synth"/>
</dbReference>
<dbReference type="SUPFAM" id="SSF69618">
    <property type="entry name" value="HemD-like"/>
    <property type="match status" value="1"/>
</dbReference>
<evidence type="ECO:0000313" key="3">
    <source>
        <dbReference type="EMBL" id="KAH6606263.1"/>
    </source>
</evidence>
<dbReference type="EMBL" id="JAIWOZ010000004">
    <property type="protein sequence ID" value="KAH6606263.1"/>
    <property type="molecule type" value="Genomic_DNA"/>
</dbReference>
<dbReference type="Gene3D" id="3.40.50.10090">
    <property type="match status" value="2"/>
</dbReference>
<dbReference type="GO" id="GO:0005829">
    <property type="term" value="C:cytosol"/>
    <property type="evidence" value="ECO:0007669"/>
    <property type="project" value="TreeGrafter"/>
</dbReference>
<dbReference type="PANTHER" id="PTHR12390:SF0">
    <property type="entry name" value="UROPORPHYRINOGEN-III SYNTHASE"/>
    <property type="match status" value="1"/>
</dbReference>
<name>A0A9P8TVC9_9HYPO</name>
<dbReference type="PANTHER" id="PTHR12390">
    <property type="entry name" value="UROPORPHYRINOGEN III SYNTHASE"/>
    <property type="match status" value="1"/>
</dbReference>
<proteinExistence type="predicted"/>
<dbReference type="OrthoDB" id="5595751at2759"/>
<feature type="region of interest" description="Disordered" evidence="1">
    <location>
        <begin position="1"/>
        <end position="22"/>
    </location>
</feature>
<accession>A0A9P8TVC9</accession>
<feature type="compositionally biased region" description="Low complexity" evidence="1">
    <location>
        <begin position="1"/>
        <end position="14"/>
    </location>
</feature>
<evidence type="ECO:0000259" key="2">
    <source>
        <dbReference type="Pfam" id="PF02602"/>
    </source>
</evidence>
<dbReference type="AlphaFoldDB" id="A0A9P8TVC9"/>
<keyword evidence="4" id="KW-1185">Reference proteome</keyword>
<dbReference type="GO" id="GO:0004852">
    <property type="term" value="F:uroporphyrinogen-III synthase activity"/>
    <property type="evidence" value="ECO:0007669"/>
    <property type="project" value="InterPro"/>
</dbReference>
<dbReference type="Proteomes" id="UP000827724">
    <property type="component" value="Unassembled WGS sequence"/>
</dbReference>
<evidence type="ECO:0000256" key="1">
    <source>
        <dbReference type="SAM" id="MobiDB-lite"/>
    </source>
</evidence>
<dbReference type="FunFam" id="3.40.50.10090:FF:000011">
    <property type="entry name" value="Uroporphyrinogen-III synthase (UroS), putative"/>
    <property type="match status" value="1"/>
</dbReference>
<gene>
    <name evidence="3" type="ORF">Trco_005416</name>
</gene>
<dbReference type="InterPro" id="IPR039793">
    <property type="entry name" value="UROS/Hem4"/>
</dbReference>
<feature type="domain" description="Tetrapyrrole biosynthesis uroporphyrinogen III synthase" evidence="2">
    <location>
        <begin position="45"/>
        <end position="306"/>
    </location>
</feature>
<dbReference type="GO" id="GO:0006780">
    <property type="term" value="P:uroporphyrinogen III biosynthetic process"/>
    <property type="evidence" value="ECO:0007669"/>
    <property type="project" value="InterPro"/>
</dbReference>